<organism evidence="2 3">
    <name type="scientific">Dorcoceras hygrometricum</name>
    <dbReference type="NCBI Taxonomy" id="472368"/>
    <lineage>
        <taxon>Eukaryota</taxon>
        <taxon>Viridiplantae</taxon>
        <taxon>Streptophyta</taxon>
        <taxon>Embryophyta</taxon>
        <taxon>Tracheophyta</taxon>
        <taxon>Spermatophyta</taxon>
        <taxon>Magnoliopsida</taxon>
        <taxon>eudicotyledons</taxon>
        <taxon>Gunneridae</taxon>
        <taxon>Pentapetalae</taxon>
        <taxon>asterids</taxon>
        <taxon>lamiids</taxon>
        <taxon>Lamiales</taxon>
        <taxon>Gesneriaceae</taxon>
        <taxon>Didymocarpoideae</taxon>
        <taxon>Trichosporeae</taxon>
        <taxon>Loxocarpinae</taxon>
        <taxon>Dorcoceras</taxon>
    </lineage>
</organism>
<dbReference type="GO" id="GO:0016740">
    <property type="term" value="F:transferase activity"/>
    <property type="evidence" value="ECO:0007669"/>
    <property type="project" value="UniProtKB-KW"/>
</dbReference>
<dbReference type="Proteomes" id="UP000250235">
    <property type="component" value="Unassembled WGS sequence"/>
</dbReference>
<dbReference type="InterPro" id="IPR051283">
    <property type="entry name" value="Sec_Metabolite_Acyltrans"/>
</dbReference>
<evidence type="ECO:0000256" key="1">
    <source>
        <dbReference type="ARBA" id="ARBA00022679"/>
    </source>
</evidence>
<keyword evidence="3" id="KW-1185">Reference proteome</keyword>
<dbReference type="OrthoDB" id="1862401at2759"/>
<sequence>MSKIEILSSCMVKMASNTMNNGNAPAISKMELTPWDLMPLLICPIQQGLLFHSHDQCKKTLVDHLKTALSRTLDFFPPLAGRLRIFSNDDGTSSLYLDCNDAGAEFTHASAPGVSVSDIMDPIYVPEIVFSFFTLGNISNFEGISRPLLGVQVTELEDGLFFGCSMNHAVVDGASFWHFFNSWSEISRGLETISKIPVFERWTPGNISLPIHIPPLERRNMVSDFDSDQLLQRVFHFSKDNIAKLKSMANSEAGTKKISSLQSLLAHMWRSVLRGRRNSRIDQNSENQEAYFFVPIGTRERIPLHDCYFGNASYGAIIASNEDDIFRHGLGYTAMKFHELVNQQTKEEAIKLLEDWAVNPSIPNKRLSSNICVVSNSPRYDVYGNDFGWGKPIAVRSGVELKVDGKITVSPSADSGGIDVEAFLTEETLEAMANDAEFMEAVSV</sequence>
<dbReference type="Gene3D" id="3.30.559.10">
    <property type="entry name" value="Chloramphenicol acetyltransferase-like domain"/>
    <property type="match status" value="2"/>
</dbReference>
<gene>
    <name evidence="2" type="ORF">F511_02210</name>
</gene>
<accession>A0A2Z7AV50</accession>
<dbReference type="EMBL" id="KV013932">
    <property type="protein sequence ID" value="KZV23309.1"/>
    <property type="molecule type" value="Genomic_DNA"/>
</dbReference>
<dbReference type="PANTHER" id="PTHR31896">
    <property type="entry name" value="FAMILY REGULATORY PROTEIN, PUTATIVE (AFU_ORTHOLOGUE AFUA_3G14730)-RELATED"/>
    <property type="match status" value="1"/>
</dbReference>
<reference evidence="2 3" key="1">
    <citation type="journal article" date="2015" name="Proc. Natl. Acad. Sci. U.S.A.">
        <title>The resurrection genome of Boea hygrometrica: A blueprint for survival of dehydration.</title>
        <authorList>
            <person name="Xiao L."/>
            <person name="Yang G."/>
            <person name="Zhang L."/>
            <person name="Yang X."/>
            <person name="Zhao S."/>
            <person name="Ji Z."/>
            <person name="Zhou Q."/>
            <person name="Hu M."/>
            <person name="Wang Y."/>
            <person name="Chen M."/>
            <person name="Xu Y."/>
            <person name="Jin H."/>
            <person name="Xiao X."/>
            <person name="Hu G."/>
            <person name="Bao F."/>
            <person name="Hu Y."/>
            <person name="Wan P."/>
            <person name="Li L."/>
            <person name="Deng X."/>
            <person name="Kuang T."/>
            <person name="Xiang C."/>
            <person name="Zhu J.K."/>
            <person name="Oliver M.J."/>
            <person name="He Y."/>
        </authorList>
    </citation>
    <scope>NUCLEOTIDE SEQUENCE [LARGE SCALE GENOMIC DNA]</scope>
    <source>
        <strain evidence="3">cv. XS01</strain>
    </source>
</reference>
<proteinExistence type="predicted"/>
<dbReference type="AlphaFoldDB" id="A0A2Z7AV50"/>
<name>A0A2Z7AV50_9LAMI</name>
<evidence type="ECO:0000313" key="2">
    <source>
        <dbReference type="EMBL" id="KZV23309.1"/>
    </source>
</evidence>
<dbReference type="Pfam" id="PF02458">
    <property type="entry name" value="Transferase"/>
    <property type="match status" value="1"/>
</dbReference>
<evidence type="ECO:0000313" key="3">
    <source>
        <dbReference type="Proteomes" id="UP000250235"/>
    </source>
</evidence>
<protein>
    <recommendedName>
        <fullName evidence="4">HXXXD-type acyl-transferase family protein</fullName>
    </recommendedName>
</protein>
<dbReference type="InterPro" id="IPR023213">
    <property type="entry name" value="CAT-like_dom_sf"/>
</dbReference>
<evidence type="ECO:0008006" key="4">
    <source>
        <dbReference type="Google" id="ProtNLM"/>
    </source>
</evidence>
<keyword evidence="1" id="KW-0808">Transferase</keyword>
<dbReference type="PANTHER" id="PTHR31896:SF43">
    <property type="entry name" value="PROTEIN ENHANCED PSEUDOMONAS SUSCEPTIBILITY 1"/>
    <property type="match status" value="1"/>
</dbReference>